<dbReference type="AlphaFoldDB" id="A0A060UME6"/>
<sequence>MTGFPLLRPAPDSSGCLPSAVAPGEWPESSVHCGAAGSRSSPPRSAKPIGKSYPRTPAGLPGCPRQRRWRSAGRFPTKSPLSQSPACTCRPHSRSSLLHDNRRPVRGDLIHCLPLPRVKFTGIKTHAQHRVGTEGPGMFSQVQHRIIPRLGDHIDKARLPASENRPDTAQKVAYKVAGADAGAIHRADHPHYPVAGAVIDGQNKDIAGFGHLIRPAWRSSPPSIGRGRRRHRW</sequence>
<reference evidence="2" key="2">
    <citation type="submission" date="2014-07" db="EMBL/GenBank/DDBJ databases">
        <title>Initial genome analysis of the psychrotolerant acidophile Acidithiobacillus ferrivorans CF27: insights into iron and sulfur oxidation pathways and into biofilm formation.</title>
        <authorList>
            <person name="Talla E."/>
            <person name="Hedrich S."/>
            <person name="Mangenot S."/>
            <person name="Ji B."/>
            <person name="Johnson D.B."/>
            <person name="Barbe V."/>
            <person name="Bonnefoy V."/>
        </authorList>
    </citation>
    <scope>NUCLEOTIDE SEQUENCE [LARGE SCALE GENOMIC DNA]</scope>
    <source>
        <strain evidence="2">CF27</strain>
    </source>
</reference>
<accession>A0A060UME6</accession>
<feature type="region of interest" description="Disordered" evidence="1">
    <location>
        <begin position="1"/>
        <end position="101"/>
    </location>
</feature>
<organism evidence="2">
    <name type="scientific">Acidithiobacillus ferrivorans</name>
    <dbReference type="NCBI Taxonomy" id="160808"/>
    <lineage>
        <taxon>Bacteria</taxon>
        <taxon>Pseudomonadati</taxon>
        <taxon>Pseudomonadota</taxon>
        <taxon>Acidithiobacillia</taxon>
        <taxon>Acidithiobacillales</taxon>
        <taxon>Acidithiobacillaceae</taxon>
        <taxon>Acidithiobacillus</taxon>
    </lineage>
</organism>
<proteinExistence type="predicted"/>
<protein>
    <submittedName>
        <fullName evidence="2">Uncharacterized protein</fullName>
    </submittedName>
</protein>
<evidence type="ECO:0000256" key="1">
    <source>
        <dbReference type="SAM" id="MobiDB-lite"/>
    </source>
</evidence>
<gene>
    <name evidence="2" type="ORF">AFERRI_30468</name>
</gene>
<reference evidence="2" key="1">
    <citation type="submission" date="2014-03" db="EMBL/GenBank/DDBJ databases">
        <authorList>
            <person name="Genoscope - CEA"/>
        </authorList>
    </citation>
    <scope>NUCLEOTIDE SEQUENCE [LARGE SCALE GENOMIC DNA]</scope>
    <source>
        <strain evidence="2">CF27</strain>
    </source>
</reference>
<comment type="caution">
    <text evidence="2">The sequence shown here is derived from an EMBL/GenBank/DDBJ whole genome shotgun (WGS) entry which is preliminary data.</text>
</comment>
<dbReference type="EMBL" id="CCCS020000023">
    <property type="protein sequence ID" value="CDQ09822.1"/>
    <property type="molecule type" value="Genomic_DNA"/>
</dbReference>
<name>A0A060UME6_9PROT</name>
<evidence type="ECO:0000313" key="2">
    <source>
        <dbReference type="EMBL" id="CDQ09822.1"/>
    </source>
</evidence>
<feature type="compositionally biased region" description="Low complexity" evidence="1">
    <location>
        <begin position="34"/>
        <end position="46"/>
    </location>
</feature>